<sequence>MELVVGVHFVLIAAILTASVRPRSALNRMNAVVFVKCTQSVDSGRGGECTRHRSPPQRAARLVPWPRSPGPSRRPLGNAAN</sequence>
<organism evidence="3 4">
    <name type="scientific">Papilio xuthus</name>
    <name type="common">Asian swallowtail butterfly</name>
    <dbReference type="NCBI Taxonomy" id="66420"/>
    <lineage>
        <taxon>Eukaryota</taxon>
        <taxon>Metazoa</taxon>
        <taxon>Ecdysozoa</taxon>
        <taxon>Arthropoda</taxon>
        <taxon>Hexapoda</taxon>
        <taxon>Insecta</taxon>
        <taxon>Pterygota</taxon>
        <taxon>Neoptera</taxon>
        <taxon>Endopterygota</taxon>
        <taxon>Lepidoptera</taxon>
        <taxon>Glossata</taxon>
        <taxon>Ditrysia</taxon>
        <taxon>Papilionoidea</taxon>
        <taxon>Papilionidae</taxon>
        <taxon>Papilioninae</taxon>
        <taxon>Papilio</taxon>
    </lineage>
</organism>
<dbReference type="EMBL" id="KQ459220">
    <property type="protein sequence ID" value="KPJ02881.1"/>
    <property type="molecule type" value="Genomic_DNA"/>
</dbReference>
<feature type="signal peptide" evidence="2">
    <location>
        <begin position="1"/>
        <end position="25"/>
    </location>
</feature>
<accession>A0A194QHG1</accession>
<reference evidence="3 4" key="1">
    <citation type="journal article" date="2015" name="Nat. Commun.">
        <title>Outbred genome sequencing and CRISPR/Cas9 gene editing in butterflies.</title>
        <authorList>
            <person name="Li X."/>
            <person name="Fan D."/>
            <person name="Zhang W."/>
            <person name="Liu G."/>
            <person name="Zhang L."/>
            <person name="Zhao L."/>
            <person name="Fang X."/>
            <person name="Chen L."/>
            <person name="Dong Y."/>
            <person name="Chen Y."/>
            <person name="Ding Y."/>
            <person name="Zhao R."/>
            <person name="Feng M."/>
            <person name="Zhu Y."/>
            <person name="Feng Y."/>
            <person name="Jiang X."/>
            <person name="Zhu D."/>
            <person name="Xiang H."/>
            <person name="Feng X."/>
            <person name="Li S."/>
            <person name="Wang J."/>
            <person name="Zhang G."/>
            <person name="Kronforst M.R."/>
            <person name="Wang W."/>
        </authorList>
    </citation>
    <scope>NUCLEOTIDE SEQUENCE [LARGE SCALE GENOMIC DNA]</scope>
    <source>
        <strain evidence="3">Ya'a_city_454_Px</strain>
        <tissue evidence="3">Whole body</tissue>
    </source>
</reference>
<proteinExistence type="predicted"/>
<evidence type="ECO:0000313" key="4">
    <source>
        <dbReference type="Proteomes" id="UP000053268"/>
    </source>
</evidence>
<evidence type="ECO:0008006" key="5">
    <source>
        <dbReference type="Google" id="ProtNLM"/>
    </source>
</evidence>
<evidence type="ECO:0000256" key="1">
    <source>
        <dbReference type="SAM" id="MobiDB-lite"/>
    </source>
</evidence>
<name>A0A194QHG1_PAPXU</name>
<protein>
    <recommendedName>
        <fullName evidence="5">Secreted protein</fullName>
    </recommendedName>
</protein>
<gene>
    <name evidence="3" type="ORF">RR46_02808</name>
</gene>
<feature type="chain" id="PRO_5008264344" description="Secreted protein" evidence="2">
    <location>
        <begin position="26"/>
        <end position="81"/>
    </location>
</feature>
<evidence type="ECO:0000256" key="2">
    <source>
        <dbReference type="SAM" id="SignalP"/>
    </source>
</evidence>
<dbReference type="Proteomes" id="UP000053268">
    <property type="component" value="Unassembled WGS sequence"/>
</dbReference>
<evidence type="ECO:0000313" key="3">
    <source>
        <dbReference type="EMBL" id="KPJ02881.1"/>
    </source>
</evidence>
<dbReference type="AlphaFoldDB" id="A0A194QHG1"/>
<keyword evidence="4" id="KW-1185">Reference proteome</keyword>
<feature type="region of interest" description="Disordered" evidence="1">
    <location>
        <begin position="41"/>
        <end position="81"/>
    </location>
</feature>
<keyword evidence="2" id="KW-0732">Signal</keyword>